<evidence type="ECO:0000256" key="1">
    <source>
        <dbReference type="SAM" id="Coils"/>
    </source>
</evidence>
<sequence length="412" mass="45927">MSSPSRTPVSSTAASIDSASPRRQAEEPWLPEPEELPNTPWYEEKSSNLKLSDIAIIKEKGGTMGKFEVVLPHPDERAHRPPPGFHTFYMNQIEMGLRFPIPRFIAALCHYIKRMGKAELLQTMQEAARASGEVAPPKKVTKKRKASSLAEKEARGEKRKKASASSSGVQKEEVSKKNRAPTSPTPTSEDSLVESPSAVAATRYICNMAPDWDLKVLRKADGAEAVAWGGEMVKRLTQAHRKVNASRQKFDAAMGQHAEVLARIEELEAHRAREETEVRIQREALEAELASEKEARAAEKAAREALEAELGEVKARAVQEAERLRSKANEEFLKSPEFNVLLGQRAWGFFKNVFWGCLAQFRANGYPEEEHPASFLDVQQALAEMGDEEEAEEEEEEEDEEGRDADDNPPPS</sequence>
<dbReference type="AlphaFoldDB" id="A0A2Z7BAM3"/>
<reference evidence="3 4" key="1">
    <citation type="journal article" date="2015" name="Proc. Natl. Acad. Sci. U.S.A.">
        <title>The resurrection genome of Boea hygrometrica: A blueprint for survival of dehydration.</title>
        <authorList>
            <person name="Xiao L."/>
            <person name="Yang G."/>
            <person name="Zhang L."/>
            <person name="Yang X."/>
            <person name="Zhao S."/>
            <person name="Ji Z."/>
            <person name="Zhou Q."/>
            <person name="Hu M."/>
            <person name="Wang Y."/>
            <person name="Chen M."/>
            <person name="Xu Y."/>
            <person name="Jin H."/>
            <person name="Xiao X."/>
            <person name="Hu G."/>
            <person name="Bao F."/>
            <person name="Hu Y."/>
            <person name="Wan P."/>
            <person name="Li L."/>
            <person name="Deng X."/>
            <person name="Kuang T."/>
            <person name="Xiang C."/>
            <person name="Zhu J.K."/>
            <person name="Oliver M.J."/>
            <person name="He Y."/>
        </authorList>
    </citation>
    <scope>NUCLEOTIDE SEQUENCE [LARGE SCALE GENOMIC DNA]</scope>
    <source>
        <strain evidence="4">cv. XS01</strain>
    </source>
</reference>
<proteinExistence type="predicted"/>
<feature type="region of interest" description="Disordered" evidence="2">
    <location>
        <begin position="379"/>
        <end position="412"/>
    </location>
</feature>
<feature type="region of interest" description="Disordered" evidence="2">
    <location>
        <begin position="1"/>
        <end position="42"/>
    </location>
</feature>
<dbReference type="EMBL" id="KV009946">
    <property type="protein sequence ID" value="KZV28966.1"/>
    <property type="molecule type" value="Genomic_DNA"/>
</dbReference>
<feature type="compositionally biased region" description="Polar residues" evidence="2">
    <location>
        <begin position="180"/>
        <end position="190"/>
    </location>
</feature>
<protein>
    <submittedName>
        <fullName evidence="3">Uncharacterized protein</fullName>
    </submittedName>
</protein>
<feature type="compositionally biased region" description="Acidic residues" evidence="2">
    <location>
        <begin position="385"/>
        <end position="404"/>
    </location>
</feature>
<name>A0A2Z7BAM3_9LAMI</name>
<keyword evidence="1" id="KW-0175">Coiled coil</keyword>
<accession>A0A2Z7BAM3</accession>
<feature type="region of interest" description="Disordered" evidence="2">
    <location>
        <begin position="129"/>
        <end position="194"/>
    </location>
</feature>
<evidence type="ECO:0000313" key="4">
    <source>
        <dbReference type="Proteomes" id="UP000250235"/>
    </source>
</evidence>
<feature type="compositionally biased region" description="Polar residues" evidence="2">
    <location>
        <begin position="1"/>
        <end position="18"/>
    </location>
</feature>
<evidence type="ECO:0000256" key="2">
    <source>
        <dbReference type="SAM" id="MobiDB-lite"/>
    </source>
</evidence>
<organism evidence="3 4">
    <name type="scientific">Dorcoceras hygrometricum</name>
    <dbReference type="NCBI Taxonomy" id="472368"/>
    <lineage>
        <taxon>Eukaryota</taxon>
        <taxon>Viridiplantae</taxon>
        <taxon>Streptophyta</taxon>
        <taxon>Embryophyta</taxon>
        <taxon>Tracheophyta</taxon>
        <taxon>Spermatophyta</taxon>
        <taxon>Magnoliopsida</taxon>
        <taxon>eudicotyledons</taxon>
        <taxon>Gunneridae</taxon>
        <taxon>Pentapetalae</taxon>
        <taxon>asterids</taxon>
        <taxon>lamiids</taxon>
        <taxon>Lamiales</taxon>
        <taxon>Gesneriaceae</taxon>
        <taxon>Didymocarpoideae</taxon>
        <taxon>Trichosporeae</taxon>
        <taxon>Loxocarpinae</taxon>
        <taxon>Dorcoceras</taxon>
    </lineage>
</organism>
<feature type="coiled-coil region" evidence="1">
    <location>
        <begin position="257"/>
        <end position="323"/>
    </location>
</feature>
<evidence type="ECO:0000313" key="3">
    <source>
        <dbReference type="EMBL" id="KZV28966.1"/>
    </source>
</evidence>
<dbReference type="OrthoDB" id="1752359at2759"/>
<keyword evidence="4" id="KW-1185">Reference proteome</keyword>
<dbReference type="Proteomes" id="UP000250235">
    <property type="component" value="Unassembled WGS sequence"/>
</dbReference>
<gene>
    <name evidence="3" type="ORF">F511_07526</name>
</gene>